<proteinExistence type="predicted"/>
<dbReference type="InterPro" id="IPR029044">
    <property type="entry name" value="Nucleotide-diphossugar_trans"/>
</dbReference>
<accession>A0A0J9CA85</accession>
<dbReference type="EMBL" id="ADLK01000012">
    <property type="protein sequence ID" value="KMW22057.1"/>
    <property type="molecule type" value="Genomic_DNA"/>
</dbReference>
<dbReference type="Proteomes" id="UP000037392">
    <property type="component" value="Unassembled WGS sequence"/>
</dbReference>
<dbReference type="Pfam" id="PF00535">
    <property type="entry name" value="Glycos_transf_2"/>
    <property type="match status" value="1"/>
</dbReference>
<sequence>MEKIISFIIPSYNVEKYLVTCLDSFLVPNLLKQFEVIVVDDGSTDKTSAIANSYVERFSDTYRLLKKNNGGHGSAINAGSRVAKGKYFKVIDADDWIVTENLEDLIRQLLLCDADVVLTPFHMVDKSTGKREIRCMYIDNYENALTLDQIMANWKAFDRCMTFHGITYKRSFYNEYRHELPEKIFYEDQEYASIPCCHAQSIQALNIFVYQYLIGNNEQSVAAHNQLKRIDHIKGVALNTAKYYSVHPELGSGGKNYLSMKIQGILLSYYTTTCIVNPDKREGRLACKKTNKEIKMLSPELFQQVSKKFKVYQLFSFLNINKRQYESLLQLRFYNRLRKNHDRINE</sequence>
<gene>
    <name evidence="2" type="ORF">HMPREF9470_00131</name>
</gene>
<dbReference type="Gene3D" id="3.90.550.10">
    <property type="entry name" value="Spore Coat Polysaccharide Biosynthesis Protein SpsA, Chain A"/>
    <property type="match status" value="1"/>
</dbReference>
<dbReference type="CDD" id="cd00761">
    <property type="entry name" value="Glyco_tranf_GTA_type"/>
    <property type="match status" value="1"/>
</dbReference>
<evidence type="ECO:0000313" key="2">
    <source>
        <dbReference type="EMBL" id="KMW22057.1"/>
    </source>
</evidence>
<dbReference type="OrthoDB" id="396512at2"/>
<dbReference type="PATRIC" id="fig|742734.4.peg.137"/>
<dbReference type="GO" id="GO:0016758">
    <property type="term" value="F:hexosyltransferase activity"/>
    <property type="evidence" value="ECO:0007669"/>
    <property type="project" value="UniProtKB-ARBA"/>
</dbReference>
<dbReference type="GeneID" id="93163615"/>
<reference evidence="2 3" key="1">
    <citation type="submission" date="2011-04" db="EMBL/GenBank/DDBJ databases">
        <title>The Genome Sequence of Clostridium citroniae WAL-19142.</title>
        <authorList>
            <consortium name="The Broad Institute Genome Sequencing Platform"/>
            <person name="Earl A."/>
            <person name="Ward D."/>
            <person name="Feldgarden M."/>
            <person name="Gevers D."/>
            <person name="Warren Y.A."/>
            <person name="Tyrrell K.L."/>
            <person name="Citron D.M."/>
            <person name="Goldstein E.J."/>
            <person name="Daigneault M."/>
            <person name="Allen-Vercoe E."/>
            <person name="Young S.K."/>
            <person name="Zeng Q."/>
            <person name="Gargeya S."/>
            <person name="Fitzgerald M."/>
            <person name="Haas B."/>
            <person name="Abouelleil A."/>
            <person name="Alvarado L."/>
            <person name="Arachchi H.M."/>
            <person name="Berlin A."/>
            <person name="Brown A."/>
            <person name="Chapman S.B."/>
            <person name="Chen Z."/>
            <person name="Dunbar C."/>
            <person name="Freedman E."/>
            <person name="Gearin G."/>
            <person name="Gellesch M."/>
            <person name="Goldberg J."/>
            <person name="Griggs A."/>
            <person name="Gujja S."/>
            <person name="Heilman E.R."/>
            <person name="Heiman D."/>
            <person name="Howarth C."/>
            <person name="Larson L."/>
            <person name="Lui A."/>
            <person name="MacDonald P.J."/>
            <person name="Mehta T."/>
            <person name="Montmayeur A."/>
            <person name="Murphy C."/>
            <person name="Neiman D."/>
            <person name="Pearson M."/>
            <person name="Priest M."/>
            <person name="Roberts A."/>
            <person name="Saif S."/>
            <person name="Shea T."/>
            <person name="Shenoy N."/>
            <person name="Sisk P."/>
            <person name="Stolte C."/>
            <person name="Sykes S."/>
            <person name="White J."/>
            <person name="Yandava C."/>
            <person name="Wortman J."/>
            <person name="Nusbaum C."/>
            <person name="Birren B."/>
        </authorList>
    </citation>
    <scope>NUCLEOTIDE SEQUENCE [LARGE SCALE GENOMIC DNA]</scope>
    <source>
        <strain evidence="2 3">WAL-19142</strain>
    </source>
</reference>
<dbReference type="InterPro" id="IPR001173">
    <property type="entry name" value="Glyco_trans_2-like"/>
</dbReference>
<protein>
    <recommendedName>
        <fullName evidence="1">Glycosyltransferase 2-like domain-containing protein</fullName>
    </recommendedName>
</protein>
<name>A0A0J9CA85_9FIRM</name>
<dbReference type="SUPFAM" id="SSF53448">
    <property type="entry name" value="Nucleotide-diphospho-sugar transferases"/>
    <property type="match status" value="1"/>
</dbReference>
<evidence type="ECO:0000313" key="3">
    <source>
        <dbReference type="Proteomes" id="UP000037392"/>
    </source>
</evidence>
<evidence type="ECO:0000259" key="1">
    <source>
        <dbReference type="Pfam" id="PF00535"/>
    </source>
</evidence>
<dbReference type="PANTHER" id="PTHR22916">
    <property type="entry name" value="GLYCOSYLTRANSFERASE"/>
    <property type="match status" value="1"/>
</dbReference>
<feature type="domain" description="Glycosyltransferase 2-like" evidence="1">
    <location>
        <begin position="6"/>
        <end position="166"/>
    </location>
</feature>
<dbReference type="AlphaFoldDB" id="A0A0J9CA85"/>
<dbReference type="PANTHER" id="PTHR22916:SF3">
    <property type="entry name" value="UDP-GLCNAC:BETAGAL BETA-1,3-N-ACETYLGLUCOSAMINYLTRANSFERASE-LIKE PROTEIN 1"/>
    <property type="match status" value="1"/>
</dbReference>
<organism evidence="2 3">
    <name type="scientific">[Clostridium] citroniae WAL-19142</name>
    <dbReference type="NCBI Taxonomy" id="742734"/>
    <lineage>
        <taxon>Bacteria</taxon>
        <taxon>Bacillati</taxon>
        <taxon>Bacillota</taxon>
        <taxon>Clostridia</taxon>
        <taxon>Lachnospirales</taxon>
        <taxon>Lachnospiraceae</taxon>
        <taxon>Enterocloster</taxon>
    </lineage>
</organism>
<dbReference type="RefSeq" id="WP_048928985.1">
    <property type="nucleotide sequence ID" value="NZ_KQ235875.1"/>
</dbReference>
<comment type="caution">
    <text evidence="2">The sequence shown here is derived from an EMBL/GenBank/DDBJ whole genome shotgun (WGS) entry which is preliminary data.</text>
</comment>